<feature type="signal peptide" evidence="1">
    <location>
        <begin position="1"/>
        <end position="23"/>
    </location>
</feature>
<name>A0A7S0R8P6_9CHLO</name>
<gene>
    <name evidence="2" type="ORF">CLEI1391_LOCUS4051</name>
</gene>
<sequence length="337" mass="37864">MARSALVLALMACVALLPSGTLAKFWYGEKKDYDTIIGVRGAWVRTYMETEKVWTRGRPAKAVGVEMSKALFDNIEKVPRQQMTVPPPINFNLDGFEVILAMPDQQQAHSFSKVRINYNKGGHPLAGVYDVDHFDVHFDWDPQPVWDTMFNLTTGPDGPCEGVTPDKYSRVFEPLPKQCFPPDHTQAGQLEWGHGSHLFPLKAPEFNPPRRFNQTLIFGTWGGQVRFVEPMAATSWLKSKAVTGPGSKGVFFSIANPAYYPDDRYVAGRYGYIWSNQKTLKFELRSMRRAAVGCKYNPRLGWAGFRPPIGTPNTVEVTFSPVELCPFPTPDTWKPAA</sequence>
<protein>
    <submittedName>
        <fullName evidence="2">Uncharacterized protein</fullName>
    </submittedName>
</protein>
<dbReference type="AlphaFoldDB" id="A0A7S0R8P6"/>
<reference evidence="2" key="1">
    <citation type="submission" date="2021-01" db="EMBL/GenBank/DDBJ databases">
        <authorList>
            <person name="Corre E."/>
            <person name="Pelletier E."/>
            <person name="Niang G."/>
            <person name="Scheremetjew M."/>
            <person name="Finn R."/>
            <person name="Kale V."/>
            <person name="Holt S."/>
            <person name="Cochrane G."/>
            <person name="Meng A."/>
            <person name="Brown T."/>
            <person name="Cohen L."/>
        </authorList>
    </citation>
    <scope>NUCLEOTIDE SEQUENCE</scope>
    <source>
        <strain evidence="2">SAG 11-49</strain>
    </source>
</reference>
<evidence type="ECO:0000256" key="1">
    <source>
        <dbReference type="SAM" id="SignalP"/>
    </source>
</evidence>
<accession>A0A7S0R8P6</accession>
<proteinExistence type="predicted"/>
<dbReference type="EMBL" id="HBFB01007216">
    <property type="protein sequence ID" value="CAD8670280.1"/>
    <property type="molecule type" value="Transcribed_RNA"/>
</dbReference>
<feature type="chain" id="PRO_5031059387" evidence="1">
    <location>
        <begin position="24"/>
        <end position="337"/>
    </location>
</feature>
<evidence type="ECO:0000313" key="2">
    <source>
        <dbReference type="EMBL" id="CAD8670280.1"/>
    </source>
</evidence>
<organism evidence="2">
    <name type="scientific">Chlamydomonas leiostraca</name>
    <dbReference type="NCBI Taxonomy" id="1034604"/>
    <lineage>
        <taxon>Eukaryota</taxon>
        <taxon>Viridiplantae</taxon>
        <taxon>Chlorophyta</taxon>
        <taxon>core chlorophytes</taxon>
        <taxon>Chlorophyceae</taxon>
        <taxon>CS clade</taxon>
        <taxon>Chlamydomonadales</taxon>
        <taxon>Chlamydomonadaceae</taxon>
        <taxon>Chlamydomonas</taxon>
    </lineage>
</organism>
<keyword evidence="1" id="KW-0732">Signal</keyword>